<protein>
    <recommendedName>
        <fullName evidence="3">Secreted protein</fullName>
    </recommendedName>
</protein>
<organism evidence="1 2">
    <name type="scientific">Brassica cretica</name>
    <name type="common">Mustard</name>
    <dbReference type="NCBI Taxonomy" id="69181"/>
    <lineage>
        <taxon>Eukaryota</taxon>
        <taxon>Viridiplantae</taxon>
        <taxon>Streptophyta</taxon>
        <taxon>Embryophyta</taxon>
        <taxon>Tracheophyta</taxon>
        <taxon>Spermatophyta</taxon>
        <taxon>Magnoliopsida</taxon>
        <taxon>eudicotyledons</taxon>
        <taxon>Gunneridae</taxon>
        <taxon>Pentapetalae</taxon>
        <taxon>rosids</taxon>
        <taxon>malvids</taxon>
        <taxon>Brassicales</taxon>
        <taxon>Brassicaceae</taxon>
        <taxon>Brassiceae</taxon>
        <taxon>Brassica</taxon>
    </lineage>
</organism>
<reference evidence="1 2" key="1">
    <citation type="journal article" date="2020" name="BMC Genomics">
        <title>Intraspecific diversification of the crop wild relative Brassica cretica Lam. using demographic model selection.</title>
        <authorList>
            <person name="Kioukis A."/>
            <person name="Michalopoulou V.A."/>
            <person name="Briers L."/>
            <person name="Pirintsos S."/>
            <person name="Studholme D.J."/>
            <person name="Pavlidis P."/>
            <person name="Sarris P.F."/>
        </authorList>
    </citation>
    <scope>NUCLEOTIDE SEQUENCE [LARGE SCALE GENOMIC DNA]</scope>
    <source>
        <strain evidence="2">cv. PFS-1207/04</strain>
    </source>
</reference>
<gene>
    <name evidence="1" type="ORF">DY000_02037870</name>
</gene>
<accession>A0ABQ7BQ37</accession>
<keyword evidence="2" id="KW-1185">Reference proteome</keyword>
<evidence type="ECO:0008006" key="3">
    <source>
        <dbReference type="Google" id="ProtNLM"/>
    </source>
</evidence>
<name>A0ABQ7BQ37_BRACR</name>
<dbReference type="EMBL" id="QGKV02001507">
    <property type="protein sequence ID" value="KAF3534378.1"/>
    <property type="molecule type" value="Genomic_DNA"/>
</dbReference>
<dbReference type="Proteomes" id="UP000266723">
    <property type="component" value="Unassembled WGS sequence"/>
</dbReference>
<comment type="caution">
    <text evidence="1">The sequence shown here is derived from an EMBL/GenBank/DDBJ whole genome shotgun (WGS) entry which is preliminary data.</text>
</comment>
<sequence length="188" mass="20237">MDKCRCLRLSGQFTASSVFFCLLLRLLKDPDRSGDVGIARSFVPLLCDVSAPFDGSLLLSRLLMGVHRDGTGVELLKPPLVSACYPPVLQLLASHRRVGLPGSRFVIYLRLQRLEWTLPLVMAGPGRGQPCFAYSTVRVAFRTVCGPLDCSPAVFSSGLCGFDVGSGIFSLDVSTANFKVVHGSVSIS</sequence>
<proteinExistence type="predicted"/>
<evidence type="ECO:0000313" key="1">
    <source>
        <dbReference type="EMBL" id="KAF3534378.1"/>
    </source>
</evidence>
<evidence type="ECO:0000313" key="2">
    <source>
        <dbReference type="Proteomes" id="UP000266723"/>
    </source>
</evidence>